<accession>W6RG55</accession>
<dbReference type="Proteomes" id="UP000019443">
    <property type="component" value="Unassembled WGS sequence"/>
</dbReference>
<comment type="caution">
    <text evidence="1">The sequence shown here is derived from an EMBL/GenBank/DDBJ whole genome shotgun (WGS) entry which is preliminary data.</text>
</comment>
<keyword evidence="2" id="KW-1185">Reference proteome</keyword>
<reference evidence="1" key="1">
    <citation type="submission" date="2013-11" db="EMBL/GenBank/DDBJ databases">
        <title>Draft genome sequence of the broad-host-range Rhizobium sp. LPU83 strain, a member of the low-genetic diversity Oregon-like Rhizobium sp. group.</title>
        <authorList>
            <person name="Wibberg D."/>
            <person name="Puehler A."/>
            <person name="Schlueter A."/>
        </authorList>
    </citation>
    <scope>NUCLEOTIDE SEQUENCE [LARGE SCALE GENOMIC DNA]</scope>
    <source>
        <strain evidence="1">LPU83</strain>
        <plasmid evidence="1">pLPU83b</plasmid>
    </source>
</reference>
<proteinExistence type="predicted"/>
<evidence type="ECO:0000313" key="1">
    <source>
        <dbReference type="EMBL" id="CDM60207.1"/>
    </source>
</evidence>
<geneLocation type="plasmid" evidence="1">
    <name>pLPU83b</name>
</geneLocation>
<dbReference type="AlphaFoldDB" id="W6RG55"/>
<name>W6RG55_9HYPH</name>
<organism evidence="1 2">
    <name type="scientific">Rhizobium favelukesii</name>
    <dbReference type="NCBI Taxonomy" id="348824"/>
    <lineage>
        <taxon>Bacteria</taxon>
        <taxon>Pseudomonadati</taxon>
        <taxon>Pseudomonadota</taxon>
        <taxon>Alphaproteobacteria</taxon>
        <taxon>Hyphomicrobiales</taxon>
        <taxon>Rhizobiaceae</taxon>
        <taxon>Rhizobium/Agrobacterium group</taxon>
        <taxon>Rhizobium</taxon>
    </lineage>
</organism>
<gene>
    <name evidence="1" type="ORF">LPU83_pLPU83b_0213</name>
</gene>
<evidence type="ECO:0000313" key="2">
    <source>
        <dbReference type="Proteomes" id="UP000019443"/>
    </source>
</evidence>
<sequence>MGITTESANAPLKFASVPRCRPTASATSSHGWTPLDSLFGNPNCGEGQVLHMKVHWELTDQERLGRSWSPQPQLTGGPLRLRWGADKINEVHAAGRYGSPESLDSHEVIKVPNCLRSVSPLTSEHELERYESYEQMDRVIGSRVELTFVPMQSAVDCPSHGARRLHASAGIHPHQHDGKYPPTDMNHSNVLRAQGFLEAGVPDPLVMRAWREGRMELPTSANYASPRGDA</sequence>
<dbReference type="EMBL" id="CBYB010000018">
    <property type="protein sequence ID" value="CDM60207.1"/>
    <property type="molecule type" value="Genomic_DNA"/>
</dbReference>
<keyword evidence="1" id="KW-0614">Plasmid</keyword>
<protein>
    <submittedName>
        <fullName evidence="1">Uncharacterized protein</fullName>
    </submittedName>
</protein>